<keyword evidence="2" id="KW-0238">DNA-binding</keyword>
<dbReference type="OrthoDB" id="4207519at2759"/>
<dbReference type="InterPro" id="IPR036397">
    <property type="entry name" value="RNaseH_sf"/>
</dbReference>
<keyword evidence="6" id="KW-1185">Reference proteome</keyword>
<dbReference type="RefSeq" id="XP_056504726.1">
    <property type="nucleotide sequence ID" value="XM_056638969.1"/>
</dbReference>
<evidence type="ECO:0000313" key="6">
    <source>
        <dbReference type="Proteomes" id="UP001147733"/>
    </source>
</evidence>
<evidence type="ECO:0000259" key="4">
    <source>
        <dbReference type="PROSITE" id="PS51253"/>
    </source>
</evidence>
<evidence type="ECO:0000256" key="3">
    <source>
        <dbReference type="ARBA" id="ARBA00023242"/>
    </source>
</evidence>
<reference evidence="5" key="1">
    <citation type="submission" date="2022-11" db="EMBL/GenBank/DDBJ databases">
        <authorList>
            <person name="Petersen C."/>
        </authorList>
    </citation>
    <scope>NUCLEOTIDE SEQUENCE</scope>
    <source>
        <strain evidence="5">IBT 23319</strain>
    </source>
</reference>
<comment type="caution">
    <text evidence="5">The sequence shown here is derived from an EMBL/GenBank/DDBJ whole genome shotgun (WGS) entry which is preliminary data.</text>
</comment>
<dbReference type="GeneID" id="81378136"/>
<name>A0A9W9PCY5_PENCI</name>
<dbReference type="InterPro" id="IPR006600">
    <property type="entry name" value="HTH_CenpB_DNA-bd_dom"/>
</dbReference>
<dbReference type="PANTHER" id="PTHR19303:SF74">
    <property type="entry name" value="POGO TRANSPOSABLE ELEMENT WITH KRAB DOMAIN"/>
    <property type="match status" value="1"/>
</dbReference>
<proteinExistence type="predicted"/>
<reference evidence="5" key="2">
    <citation type="journal article" date="2023" name="IMA Fungus">
        <title>Comparative genomic study of the Penicillium genus elucidates a diverse pangenome and 15 lateral gene transfer events.</title>
        <authorList>
            <person name="Petersen C."/>
            <person name="Sorensen T."/>
            <person name="Nielsen M.R."/>
            <person name="Sondergaard T.E."/>
            <person name="Sorensen J.L."/>
            <person name="Fitzpatrick D.A."/>
            <person name="Frisvad J.C."/>
            <person name="Nielsen K.L."/>
        </authorList>
    </citation>
    <scope>NUCLEOTIDE SEQUENCE</scope>
    <source>
        <strain evidence="5">IBT 23319</strain>
    </source>
</reference>
<dbReference type="GO" id="GO:0005634">
    <property type="term" value="C:nucleus"/>
    <property type="evidence" value="ECO:0007669"/>
    <property type="project" value="UniProtKB-SubCell"/>
</dbReference>
<keyword evidence="3" id="KW-0539">Nucleus</keyword>
<dbReference type="InterPro" id="IPR050863">
    <property type="entry name" value="CenT-Element_Derived"/>
</dbReference>
<dbReference type="InterPro" id="IPR009057">
    <property type="entry name" value="Homeodomain-like_sf"/>
</dbReference>
<dbReference type="Pfam" id="PF03184">
    <property type="entry name" value="DDE_1"/>
    <property type="match status" value="1"/>
</dbReference>
<dbReference type="AlphaFoldDB" id="A0A9W9PCY5"/>
<protein>
    <recommendedName>
        <fullName evidence="4">HTH CENPB-type domain-containing protein</fullName>
    </recommendedName>
</protein>
<dbReference type="InterPro" id="IPR004875">
    <property type="entry name" value="DDE_SF_endonuclease_dom"/>
</dbReference>
<dbReference type="EMBL" id="JAPQKT010000001">
    <property type="protein sequence ID" value="KAJ5241722.1"/>
    <property type="molecule type" value="Genomic_DNA"/>
</dbReference>
<dbReference type="GO" id="GO:0003677">
    <property type="term" value="F:DNA binding"/>
    <property type="evidence" value="ECO:0007669"/>
    <property type="project" value="UniProtKB-KW"/>
</dbReference>
<dbReference type="InterPro" id="IPR007889">
    <property type="entry name" value="HTH_Psq"/>
</dbReference>
<dbReference type="PANTHER" id="PTHR19303">
    <property type="entry name" value="TRANSPOSON"/>
    <property type="match status" value="1"/>
</dbReference>
<comment type="subcellular location">
    <subcellularLocation>
        <location evidence="1">Nucleus</location>
    </subcellularLocation>
</comment>
<organism evidence="5 6">
    <name type="scientific">Penicillium citrinum</name>
    <dbReference type="NCBI Taxonomy" id="5077"/>
    <lineage>
        <taxon>Eukaryota</taxon>
        <taxon>Fungi</taxon>
        <taxon>Dikarya</taxon>
        <taxon>Ascomycota</taxon>
        <taxon>Pezizomycotina</taxon>
        <taxon>Eurotiomycetes</taxon>
        <taxon>Eurotiomycetidae</taxon>
        <taxon>Eurotiales</taxon>
        <taxon>Aspergillaceae</taxon>
        <taxon>Penicillium</taxon>
    </lineage>
</organism>
<evidence type="ECO:0000256" key="1">
    <source>
        <dbReference type="ARBA" id="ARBA00004123"/>
    </source>
</evidence>
<dbReference type="Pfam" id="PF03221">
    <property type="entry name" value="HTH_Tnp_Tc5"/>
    <property type="match status" value="1"/>
</dbReference>
<dbReference type="Gene3D" id="3.30.420.10">
    <property type="entry name" value="Ribonuclease H-like superfamily/Ribonuclease H"/>
    <property type="match status" value="1"/>
</dbReference>
<gene>
    <name evidence="5" type="ORF">N7469_000049</name>
</gene>
<sequence>MPPIRSTKRLDSEHQEGRILLALDAYKKGEFNSIRGAAAAFDVCHMTLSRRYKGITQRAATRANCHKLSQNEEDSLIEWIKSMDSRGLAPKRYMIKNMANFLLAERGDSVSYTIGQNWVNCFIAHTPDIVSRLSRRYDYQRAKCEDPKSIQKWFDTVQRTIIEHGITNDDIWNFDETGFAMGIISRSYIVTFSEYQESQRKILQPGNREWVTVIECINQTQAISPTVIFKAKTFTSTWFTMGPKDWHYNISENGWINDQIALDWLQRSFIPKTQNLIKGSKILLILDGHGSHKTEQFDYLCRQNNIIWLCMPAHSLYLLQPLDVGCFSIIKKAYGDLVQSKMRFGRQSIDKATFLVLYKEARNKAFGIESTIANSFAGTGLISFNPQHVLDKLTIRLNTPTPPGSSGSDSISHYTPHIPKHTKDLHRQISAINKLLNQSTTTANSSDLVVDGIKQISKGYERILHRLAISEQEISQLRIENGHIKRSRETKNKRIVYNGSLTGAEGLLLAQNKLNDSNTVSARMPSRKVNRPIRDHARSVRFASNQGINAIDVLIGLLVQIVKFSGGG</sequence>
<feature type="domain" description="HTH CENPB-type" evidence="4">
    <location>
        <begin position="60"/>
        <end position="132"/>
    </location>
</feature>
<dbReference type="Proteomes" id="UP001147733">
    <property type="component" value="Unassembled WGS sequence"/>
</dbReference>
<dbReference type="PROSITE" id="PS51253">
    <property type="entry name" value="HTH_CENPB"/>
    <property type="match status" value="1"/>
</dbReference>
<evidence type="ECO:0000256" key="2">
    <source>
        <dbReference type="ARBA" id="ARBA00023125"/>
    </source>
</evidence>
<dbReference type="Pfam" id="PF05225">
    <property type="entry name" value="HTH_psq"/>
    <property type="match status" value="1"/>
</dbReference>
<dbReference type="SUPFAM" id="SSF46689">
    <property type="entry name" value="Homeodomain-like"/>
    <property type="match status" value="1"/>
</dbReference>
<accession>A0A9W9PCY5</accession>
<evidence type="ECO:0000313" key="5">
    <source>
        <dbReference type="EMBL" id="KAJ5241722.1"/>
    </source>
</evidence>